<dbReference type="InterPro" id="IPR036937">
    <property type="entry name" value="Adhesion_dom_fimbrial_sf"/>
</dbReference>
<proteinExistence type="predicted"/>
<dbReference type="InterPro" id="IPR050263">
    <property type="entry name" value="Bact_Fimbrial_Adh_Pro"/>
</dbReference>
<feature type="domain" description="Fimbrial-type adhesion" evidence="2">
    <location>
        <begin position="31"/>
        <end position="171"/>
    </location>
</feature>
<evidence type="ECO:0000259" key="2">
    <source>
        <dbReference type="Pfam" id="PF00419"/>
    </source>
</evidence>
<feature type="signal peptide" evidence="1">
    <location>
        <begin position="1"/>
        <end position="22"/>
    </location>
</feature>
<keyword evidence="1" id="KW-0732">Signal</keyword>
<dbReference type="GO" id="GO:0009289">
    <property type="term" value="C:pilus"/>
    <property type="evidence" value="ECO:0007669"/>
    <property type="project" value="InterPro"/>
</dbReference>
<dbReference type="PANTHER" id="PTHR33420:SF32">
    <property type="entry name" value="FIMBRIAL-LIKE PROTEIN"/>
    <property type="match status" value="1"/>
</dbReference>
<dbReference type="GO" id="GO:0043709">
    <property type="term" value="P:cell adhesion involved in single-species biofilm formation"/>
    <property type="evidence" value="ECO:0007669"/>
    <property type="project" value="TreeGrafter"/>
</dbReference>
<dbReference type="AlphaFoldDB" id="A0A8S0FS19"/>
<dbReference type="Pfam" id="PF00419">
    <property type="entry name" value="Fimbrial"/>
    <property type="match status" value="1"/>
</dbReference>
<feature type="chain" id="PRO_5035729463" description="Fimbrial-type adhesion domain-containing protein" evidence="1">
    <location>
        <begin position="23"/>
        <end position="181"/>
    </location>
</feature>
<sequence>MKRSIIAAAVFSSFFMSAGVFAADVDTGTLTIKGNIAESPCKFEAGGDSVSINMPTVPTTVFEGKAKYSTYDDAVGVTSSMLKISCPKEVLAGVKLSLITNDKITGNDKAIASSNDTVGYYLYLGDNSDVLDVSAPFNIESYKIADGQYAIPFKAKYLKLTDNSVNSGDVLSSLVMRVAQD</sequence>
<dbReference type="Gene3D" id="2.60.40.1090">
    <property type="entry name" value="Fimbrial-type adhesion domain"/>
    <property type="match status" value="1"/>
</dbReference>
<dbReference type="InterPro" id="IPR008966">
    <property type="entry name" value="Adhesion_dom_sf"/>
</dbReference>
<evidence type="ECO:0000313" key="4">
    <source>
        <dbReference type="Proteomes" id="UP000467488"/>
    </source>
</evidence>
<protein>
    <recommendedName>
        <fullName evidence="2">Fimbrial-type adhesion domain-containing protein</fullName>
    </recommendedName>
</protein>
<gene>
    <name evidence="3" type="ORF">EIMP300_40900</name>
</gene>
<dbReference type="SUPFAM" id="SSF49401">
    <property type="entry name" value="Bacterial adhesins"/>
    <property type="match status" value="1"/>
</dbReference>
<accession>A0A8S0FS19</accession>
<dbReference type="EMBL" id="AP022360">
    <property type="protein sequence ID" value="BBU82690.1"/>
    <property type="molecule type" value="Genomic_DNA"/>
</dbReference>
<dbReference type="Proteomes" id="UP000467488">
    <property type="component" value="Chromosome"/>
</dbReference>
<evidence type="ECO:0000313" key="3">
    <source>
        <dbReference type="EMBL" id="BBU82690.1"/>
    </source>
</evidence>
<dbReference type="FunFam" id="2.60.40.1090:FF:000014">
    <property type="entry name" value="Fimbrial family protein"/>
    <property type="match status" value="1"/>
</dbReference>
<dbReference type="InterPro" id="IPR000259">
    <property type="entry name" value="Adhesion_dom_fimbrial"/>
</dbReference>
<name>A0A8S0FS19_ECOLX</name>
<reference evidence="3 4" key="1">
    <citation type="submission" date="2020-01" db="EMBL/GenBank/DDBJ databases">
        <title>Dynamics of blaIMP-6 dissemination in carbapenem resistant Enterobacteriacea isolated from regional surveillance in Osaka, Japan.</title>
        <authorList>
            <person name="Abe R."/>
            <person name="Akeda Y."/>
            <person name="Sugawara Y."/>
            <person name="Yamamoto N."/>
            <person name="Tomono K."/>
            <person name="Takeuchi D."/>
            <person name="Kawahara R."/>
            <person name="Hamada S."/>
        </authorList>
    </citation>
    <scope>NUCLEOTIDE SEQUENCE [LARGE SCALE GENOMIC DNA]</scope>
    <source>
        <strain evidence="3 4">E300</strain>
    </source>
</reference>
<evidence type="ECO:0000256" key="1">
    <source>
        <dbReference type="SAM" id="SignalP"/>
    </source>
</evidence>
<organism evidence="3 4">
    <name type="scientific">Escherichia coli</name>
    <dbReference type="NCBI Taxonomy" id="562"/>
    <lineage>
        <taxon>Bacteria</taxon>
        <taxon>Pseudomonadati</taxon>
        <taxon>Pseudomonadota</taxon>
        <taxon>Gammaproteobacteria</taxon>
        <taxon>Enterobacterales</taxon>
        <taxon>Enterobacteriaceae</taxon>
        <taxon>Escherichia</taxon>
    </lineage>
</organism>
<dbReference type="PANTHER" id="PTHR33420">
    <property type="entry name" value="FIMBRIAL SUBUNIT ELFA-RELATED"/>
    <property type="match status" value="1"/>
</dbReference>